<sequence length="65" mass="7303">MLLQLVFTLVLYCLGFVFLYGVLRLAVRHGIQDVEQARRDVVLPDRPMIPAEPPYGRDDTSLAGS</sequence>
<evidence type="ECO:0000256" key="2">
    <source>
        <dbReference type="SAM" id="Phobius"/>
    </source>
</evidence>
<protein>
    <submittedName>
        <fullName evidence="3">Uncharacterized protein</fullName>
    </submittedName>
</protein>
<reference evidence="4" key="1">
    <citation type="journal article" date="2019" name="Int. J. Syst. Evol. Microbiol.">
        <title>The Global Catalogue of Microorganisms (GCM) 10K type strain sequencing project: providing services to taxonomists for standard genome sequencing and annotation.</title>
        <authorList>
            <consortium name="The Broad Institute Genomics Platform"/>
            <consortium name="The Broad Institute Genome Sequencing Center for Infectious Disease"/>
            <person name="Wu L."/>
            <person name="Ma J."/>
        </authorList>
    </citation>
    <scope>NUCLEOTIDE SEQUENCE [LARGE SCALE GENOMIC DNA]</scope>
    <source>
        <strain evidence="4">2902at01</strain>
    </source>
</reference>
<feature type="compositionally biased region" description="Basic and acidic residues" evidence="1">
    <location>
        <begin position="55"/>
        <end position="65"/>
    </location>
</feature>
<organism evidence="3 4">
    <name type="scientific">Micromonospora zhanjiangensis</name>
    <dbReference type="NCBI Taxonomy" id="1522057"/>
    <lineage>
        <taxon>Bacteria</taxon>
        <taxon>Bacillati</taxon>
        <taxon>Actinomycetota</taxon>
        <taxon>Actinomycetes</taxon>
        <taxon>Micromonosporales</taxon>
        <taxon>Micromonosporaceae</taxon>
        <taxon>Micromonospora</taxon>
    </lineage>
</organism>
<keyword evidence="2" id="KW-0812">Transmembrane</keyword>
<dbReference type="RefSeq" id="WP_377544434.1">
    <property type="nucleotide sequence ID" value="NZ_JBHSBN010000006.1"/>
</dbReference>
<evidence type="ECO:0000313" key="3">
    <source>
        <dbReference type="EMBL" id="MFC4106479.1"/>
    </source>
</evidence>
<evidence type="ECO:0000313" key="4">
    <source>
        <dbReference type="Proteomes" id="UP001595868"/>
    </source>
</evidence>
<evidence type="ECO:0000256" key="1">
    <source>
        <dbReference type="SAM" id="MobiDB-lite"/>
    </source>
</evidence>
<keyword evidence="2" id="KW-1133">Transmembrane helix</keyword>
<feature type="region of interest" description="Disordered" evidence="1">
    <location>
        <begin position="46"/>
        <end position="65"/>
    </location>
</feature>
<keyword evidence="2" id="KW-0472">Membrane</keyword>
<proteinExistence type="predicted"/>
<dbReference type="Proteomes" id="UP001595868">
    <property type="component" value="Unassembled WGS sequence"/>
</dbReference>
<keyword evidence="4" id="KW-1185">Reference proteome</keyword>
<dbReference type="EMBL" id="JBHSBN010000006">
    <property type="protein sequence ID" value="MFC4106479.1"/>
    <property type="molecule type" value="Genomic_DNA"/>
</dbReference>
<accession>A0ABV8KK38</accession>
<feature type="transmembrane region" description="Helical" evidence="2">
    <location>
        <begin position="6"/>
        <end position="27"/>
    </location>
</feature>
<gene>
    <name evidence="3" type="ORF">ACFOX0_11090</name>
</gene>
<comment type="caution">
    <text evidence="3">The sequence shown here is derived from an EMBL/GenBank/DDBJ whole genome shotgun (WGS) entry which is preliminary data.</text>
</comment>
<name>A0ABV8KK38_9ACTN</name>